<protein>
    <submittedName>
        <fullName evidence="2">Uncharacterized protein</fullName>
    </submittedName>
</protein>
<dbReference type="EMBL" id="JEMX01000153">
    <property type="protein sequence ID" value="EXI76579.1"/>
    <property type="molecule type" value="Genomic_DNA"/>
</dbReference>
<evidence type="ECO:0000256" key="1">
    <source>
        <dbReference type="SAM" id="MobiDB-lite"/>
    </source>
</evidence>
<dbReference type="AlphaFoldDB" id="A0A011QCS1"/>
<gene>
    <name evidence="2" type="ORF">AW10_04157</name>
</gene>
<evidence type="ECO:0000313" key="3">
    <source>
        <dbReference type="Proteomes" id="UP000021816"/>
    </source>
</evidence>
<comment type="caution">
    <text evidence="2">The sequence shown here is derived from an EMBL/GenBank/DDBJ whole genome shotgun (WGS) entry which is preliminary data.</text>
</comment>
<name>A0A011QCS1_9PROT</name>
<accession>A0A011QCS1</accession>
<reference evidence="2 3" key="1">
    <citation type="submission" date="2014-02" db="EMBL/GenBank/DDBJ databases">
        <title>Expanding our view of genomic diversity in Candidatus Accumulibacter clades.</title>
        <authorList>
            <person name="Skennerton C.T."/>
            <person name="Barr J.J."/>
            <person name="Slater F.R."/>
            <person name="Bond P.L."/>
            <person name="Tyson G.W."/>
        </authorList>
    </citation>
    <scope>NUCLEOTIDE SEQUENCE [LARGE SCALE GENOMIC DNA]</scope>
    <source>
        <strain evidence="3">BA-92</strain>
    </source>
</reference>
<sequence>MGDDVLEQGLGESVIERLRNHKERATQGIVNPVVGGAPQAQAFARDVALRQPGLLAVIHPNMTIDIQVTRFFGLTFHPELREIPHPGCRVTRLGQQMDLFPQGADFRYPVQADDFAEFSGRGLSQMFRPLDSPQGHEAEDEKDVQGAVESPGQLEESPGQLEMAIQAGQ</sequence>
<dbReference type="Proteomes" id="UP000021816">
    <property type="component" value="Unassembled WGS sequence"/>
</dbReference>
<evidence type="ECO:0000313" key="2">
    <source>
        <dbReference type="EMBL" id="EXI76579.1"/>
    </source>
</evidence>
<organism evidence="2 3">
    <name type="scientific">Candidatus Accumulibacter appositus</name>
    <dbReference type="NCBI Taxonomy" id="1454003"/>
    <lineage>
        <taxon>Bacteria</taxon>
        <taxon>Pseudomonadati</taxon>
        <taxon>Pseudomonadota</taxon>
        <taxon>Betaproteobacteria</taxon>
        <taxon>Candidatus Accumulibacter</taxon>
    </lineage>
</organism>
<proteinExistence type="predicted"/>
<feature type="region of interest" description="Disordered" evidence="1">
    <location>
        <begin position="125"/>
        <end position="169"/>
    </location>
</feature>